<dbReference type="Proteomes" id="UP000740413">
    <property type="component" value="Unassembled WGS sequence"/>
</dbReference>
<name>A0ABS5WIS3_9FLAO</name>
<evidence type="ECO:0000313" key="1">
    <source>
        <dbReference type="EMBL" id="MBT2163182.1"/>
    </source>
</evidence>
<proteinExistence type="predicted"/>
<organism evidence="1 2">
    <name type="scientific">Zobellia barbeyronii</name>
    <dbReference type="NCBI Taxonomy" id="2748009"/>
    <lineage>
        <taxon>Bacteria</taxon>
        <taxon>Pseudomonadati</taxon>
        <taxon>Bacteroidota</taxon>
        <taxon>Flavobacteriia</taxon>
        <taxon>Flavobacteriales</taxon>
        <taxon>Flavobacteriaceae</taxon>
        <taxon>Zobellia</taxon>
    </lineage>
</organism>
<protein>
    <submittedName>
        <fullName evidence="1">Uncharacterized protein</fullName>
    </submittedName>
</protein>
<accession>A0ABS5WIS3</accession>
<keyword evidence="2" id="KW-1185">Reference proteome</keyword>
<dbReference type="RefSeq" id="WP_214613153.1">
    <property type="nucleotide sequence ID" value="NZ_JACATN010000006.1"/>
</dbReference>
<dbReference type="EMBL" id="JACATN010000006">
    <property type="protein sequence ID" value="MBT2163182.1"/>
    <property type="molecule type" value="Genomic_DNA"/>
</dbReference>
<reference evidence="2" key="1">
    <citation type="submission" date="2023-07" db="EMBL/GenBank/DDBJ databases">
        <title>Zobellia barbeyronii sp. nov., a new marine flavobacterium, isolated from green and red algae.</title>
        <authorList>
            <person name="Nedashkovskaya O.I."/>
            <person name="Otstavnykh N."/>
            <person name="Zhukova N."/>
            <person name="Guzev K."/>
            <person name="Chausova V."/>
            <person name="Tekutyeva L."/>
            <person name="Mikhailov V."/>
            <person name="Isaeva M."/>
        </authorList>
    </citation>
    <scope>NUCLEOTIDE SEQUENCE [LARGE SCALE GENOMIC DNA]</scope>
    <source>
        <strain evidence="2">KMM 6746</strain>
    </source>
</reference>
<gene>
    <name evidence="1" type="ORF">HW347_18065</name>
</gene>
<comment type="caution">
    <text evidence="1">The sequence shown here is derived from an EMBL/GenBank/DDBJ whole genome shotgun (WGS) entry which is preliminary data.</text>
</comment>
<evidence type="ECO:0000313" key="2">
    <source>
        <dbReference type="Proteomes" id="UP000740413"/>
    </source>
</evidence>
<sequence length="161" mass="18424">MQRKKEHTGASTRPELIKYIALVIALCYVLNPLHHQISTVFHKVSHALEMPDSVIGHDSFSDNENMHHAHEHVAEASNHEHKLIKIIDSIFDASNTNESSKDKLLADFKFDKHITTDYYLYNHILYVSFLQNFKSVENSLKLGHSTILEEPPRQAVLPTSI</sequence>